<comment type="caution">
    <text evidence="2">The sequence shown here is derived from an EMBL/GenBank/DDBJ whole genome shotgun (WGS) entry which is preliminary data.</text>
</comment>
<reference evidence="3" key="1">
    <citation type="journal article" date="2019" name="Int. J. Syst. Evol. Microbiol.">
        <title>The Global Catalogue of Microorganisms (GCM) 10K type strain sequencing project: providing services to taxonomists for standard genome sequencing and annotation.</title>
        <authorList>
            <consortium name="The Broad Institute Genomics Platform"/>
            <consortium name="The Broad Institute Genome Sequencing Center for Infectious Disease"/>
            <person name="Wu L."/>
            <person name="Ma J."/>
        </authorList>
    </citation>
    <scope>NUCLEOTIDE SEQUENCE [LARGE SCALE GENOMIC DNA]</scope>
    <source>
        <strain evidence="3">JCM 4586</strain>
    </source>
</reference>
<protein>
    <submittedName>
        <fullName evidence="2">Uncharacterized protein</fullName>
    </submittedName>
</protein>
<name>A0ABQ2Y777_9ACTN</name>
<evidence type="ECO:0000313" key="2">
    <source>
        <dbReference type="EMBL" id="GGX69409.1"/>
    </source>
</evidence>
<dbReference type="Proteomes" id="UP000659223">
    <property type="component" value="Unassembled WGS sequence"/>
</dbReference>
<accession>A0ABQ2Y777</accession>
<gene>
    <name evidence="2" type="ORF">GCM10010324_12990</name>
</gene>
<feature type="region of interest" description="Disordered" evidence="1">
    <location>
        <begin position="99"/>
        <end position="131"/>
    </location>
</feature>
<evidence type="ECO:0000256" key="1">
    <source>
        <dbReference type="SAM" id="MobiDB-lite"/>
    </source>
</evidence>
<feature type="region of interest" description="Disordered" evidence="1">
    <location>
        <begin position="1"/>
        <end position="42"/>
    </location>
</feature>
<organism evidence="2 3">
    <name type="scientific">Streptomyces hiroshimensis</name>
    <dbReference type="NCBI Taxonomy" id="66424"/>
    <lineage>
        <taxon>Bacteria</taxon>
        <taxon>Bacillati</taxon>
        <taxon>Actinomycetota</taxon>
        <taxon>Actinomycetes</taxon>
        <taxon>Kitasatosporales</taxon>
        <taxon>Streptomycetaceae</taxon>
        <taxon>Streptomyces</taxon>
    </lineage>
</organism>
<proteinExistence type="predicted"/>
<feature type="compositionally biased region" description="Gly residues" evidence="1">
    <location>
        <begin position="113"/>
        <end position="131"/>
    </location>
</feature>
<feature type="compositionally biased region" description="Basic and acidic residues" evidence="1">
    <location>
        <begin position="17"/>
        <end position="31"/>
    </location>
</feature>
<sequence>MTEGPGTALYHRQPAASRERSVPGTRDHARADAPPQDSPDPVSDVVRWAAFSCVLVPVTLLICGQSFGGAAGTAAGLVAVTCTCRALLRQSERSAARALAEQTIPHRGRHGRTGTGAHRGGRHPGGTAPGE</sequence>
<feature type="compositionally biased region" description="Low complexity" evidence="1">
    <location>
        <begin position="32"/>
        <end position="42"/>
    </location>
</feature>
<dbReference type="EMBL" id="BMUT01000002">
    <property type="protein sequence ID" value="GGX69409.1"/>
    <property type="molecule type" value="Genomic_DNA"/>
</dbReference>
<keyword evidence="3" id="KW-1185">Reference proteome</keyword>
<evidence type="ECO:0000313" key="3">
    <source>
        <dbReference type="Proteomes" id="UP000659223"/>
    </source>
</evidence>